<dbReference type="RefSeq" id="WP_301813303.1">
    <property type="nucleotide sequence ID" value="NZ_JAUJZH010000020.1"/>
</dbReference>
<evidence type="ECO:0000256" key="1">
    <source>
        <dbReference type="SAM" id="MobiDB-lite"/>
    </source>
</evidence>
<dbReference type="SUPFAM" id="SSF47598">
    <property type="entry name" value="Ribbon-helix-helix"/>
    <property type="match status" value="1"/>
</dbReference>
<accession>A0ABT8S9G5</accession>
<sequence length="106" mass="11523">MANLSVKDVPDDLAERLRQRAARNHRSLQGELMAIIEQAVRDADDAPRPASAPAQEVGMGWGGRPIVRRGGKPIEQIAAEHRARFPSPNDAGPLGVDIVRADRDAR</sequence>
<gene>
    <name evidence="3" type="ORF">Q2T77_25050</name>
</gene>
<dbReference type="InterPro" id="IPR053853">
    <property type="entry name" value="FitA-like_RHH"/>
</dbReference>
<keyword evidence="3" id="KW-0238">DNA-binding</keyword>
<dbReference type="Proteomes" id="UP001169027">
    <property type="component" value="Unassembled WGS sequence"/>
</dbReference>
<dbReference type="InterPro" id="IPR013321">
    <property type="entry name" value="Arc_rbn_hlx_hlx"/>
</dbReference>
<proteinExistence type="predicted"/>
<dbReference type="Pfam" id="PF22513">
    <property type="entry name" value="FitA-like_RHH"/>
    <property type="match status" value="1"/>
</dbReference>
<keyword evidence="4" id="KW-1185">Reference proteome</keyword>
<dbReference type="EMBL" id="JAUKVY010000020">
    <property type="protein sequence ID" value="MDO1535559.1"/>
    <property type="molecule type" value="Genomic_DNA"/>
</dbReference>
<name>A0ABT8S9G5_9BURK</name>
<comment type="caution">
    <text evidence="3">The sequence shown here is derived from an EMBL/GenBank/DDBJ whole genome shotgun (WGS) entry which is preliminary data.</text>
</comment>
<dbReference type="Gene3D" id="1.10.1220.10">
    <property type="entry name" value="Met repressor-like"/>
    <property type="match status" value="1"/>
</dbReference>
<evidence type="ECO:0000313" key="3">
    <source>
        <dbReference type="EMBL" id="MDO1535559.1"/>
    </source>
</evidence>
<organism evidence="3 4">
    <name type="scientific">Variovorax ginsengisoli</name>
    <dbReference type="NCBI Taxonomy" id="363844"/>
    <lineage>
        <taxon>Bacteria</taxon>
        <taxon>Pseudomonadati</taxon>
        <taxon>Pseudomonadota</taxon>
        <taxon>Betaproteobacteria</taxon>
        <taxon>Burkholderiales</taxon>
        <taxon>Comamonadaceae</taxon>
        <taxon>Variovorax</taxon>
    </lineage>
</organism>
<feature type="domain" description="Antitoxin FitA-like ribbon-helix-helix" evidence="2">
    <location>
        <begin position="2"/>
        <end position="40"/>
    </location>
</feature>
<dbReference type="GO" id="GO:0003677">
    <property type="term" value="F:DNA binding"/>
    <property type="evidence" value="ECO:0007669"/>
    <property type="project" value="UniProtKB-KW"/>
</dbReference>
<protein>
    <submittedName>
        <fullName evidence="3">Arc family DNA-binding protein</fullName>
    </submittedName>
</protein>
<feature type="region of interest" description="Disordered" evidence="1">
    <location>
        <begin position="43"/>
        <end position="64"/>
    </location>
</feature>
<feature type="region of interest" description="Disordered" evidence="1">
    <location>
        <begin position="81"/>
        <end position="106"/>
    </location>
</feature>
<evidence type="ECO:0000259" key="2">
    <source>
        <dbReference type="Pfam" id="PF22513"/>
    </source>
</evidence>
<dbReference type="InterPro" id="IPR010985">
    <property type="entry name" value="Ribbon_hlx_hlx"/>
</dbReference>
<reference evidence="3" key="1">
    <citation type="submission" date="2023-06" db="EMBL/GenBank/DDBJ databases">
        <authorList>
            <person name="Jiang Y."/>
            <person name="Liu Q."/>
        </authorList>
    </citation>
    <scope>NUCLEOTIDE SEQUENCE</scope>
    <source>
        <strain evidence="3">CGMCC 1.12090</strain>
    </source>
</reference>
<evidence type="ECO:0000313" key="4">
    <source>
        <dbReference type="Proteomes" id="UP001169027"/>
    </source>
</evidence>